<dbReference type="AlphaFoldDB" id="A0A2P9AFR5"/>
<gene>
    <name evidence="1" type="ORF">BQ8482_120025</name>
</gene>
<evidence type="ECO:0000313" key="2">
    <source>
        <dbReference type="Proteomes" id="UP000245698"/>
    </source>
</evidence>
<keyword evidence="2" id="KW-1185">Reference proteome</keyword>
<sequence>MEDDRADEVDPSRTSLFALKRRRDKFRKGLTELLGKSEATDFLQLIWSLNALQNGQFDLAKRFGPNFSRIEMEQARERFRFAPWWLETLVNEYLTTSFNPGRQVLDLKHPGSANGLVGALSALENAEDGVWLKTGNIFHLIGHLSQRQFPWQRGFAYFLQFYRPLFVFDFPEAEARFEGRVGISISQFALCGFALRAHLGTTPFAAMDIDLQEIGISPHERDVAIRKVSLPLLAARRQATNLRAEAGLTGYKKSVLRQSPCLILPDGRQLIAPLPDLIALRISSGIYYDIVGDGAINERMGKRFEDYVALLLDTFLPDIGVRRETEYSIRKGENYRSSDLVLTINGVAPFIVECKAKRASHSAKFAESPSEAEGLSDLAHGIFQIWRHVSHHRRRLVGKDMILSASPIGVLLTLDTWADMSRPTREEIFRLAREIRQSKAPDIAEEDMIRIGFLHIEDFEGILSTATPESLIAAAERWLGDSKYDGWSLRTVHAEAPGRKEVDHGPMFDRLPRPSGMSWWTPLARP</sequence>
<organism evidence="1 2">
    <name type="scientific">Mesorhizobium delmotii</name>
    <dbReference type="NCBI Taxonomy" id="1631247"/>
    <lineage>
        <taxon>Bacteria</taxon>
        <taxon>Pseudomonadati</taxon>
        <taxon>Pseudomonadota</taxon>
        <taxon>Alphaproteobacteria</taxon>
        <taxon>Hyphomicrobiales</taxon>
        <taxon>Phyllobacteriaceae</taxon>
        <taxon>Mesorhizobium</taxon>
    </lineage>
</organism>
<reference evidence="2" key="1">
    <citation type="submission" date="2016-12" db="EMBL/GenBank/DDBJ databases">
        <authorList>
            <person name="Brunel B."/>
        </authorList>
    </citation>
    <scope>NUCLEOTIDE SEQUENCE [LARGE SCALE GENOMIC DNA]</scope>
</reference>
<dbReference type="EMBL" id="FUIG01000018">
    <property type="protein sequence ID" value="SJM29970.1"/>
    <property type="molecule type" value="Genomic_DNA"/>
</dbReference>
<accession>A0A2P9AFR5</accession>
<protein>
    <submittedName>
        <fullName evidence="1">Uncharacterized protein</fullName>
    </submittedName>
</protein>
<dbReference type="Proteomes" id="UP000245698">
    <property type="component" value="Unassembled WGS sequence"/>
</dbReference>
<name>A0A2P9AFR5_9HYPH</name>
<proteinExistence type="predicted"/>
<dbReference type="RefSeq" id="WP_123147525.1">
    <property type="nucleotide sequence ID" value="NZ_FUIG01000018.1"/>
</dbReference>
<evidence type="ECO:0000313" key="1">
    <source>
        <dbReference type="EMBL" id="SJM29970.1"/>
    </source>
</evidence>